<dbReference type="Proteomes" id="UP000016924">
    <property type="component" value="Unassembled WGS sequence"/>
</dbReference>
<dbReference type="InterPro" id="IPR013024">
    <property type="entry name" value="GGCT-like"/>
</dbReference>
<evidence type="ECO:0000256" key="1">
    <source>
        <dbReference type="ARBA" id="ARBA00008861"/>
    </source>
</evidence>
<feature type="compositionally biased region" description="Basic and acidic residues" evidence="4">
    <location>
        <begin position="182"/>
        <end position="196"/>
    </location>
</feature>
<keyword evidence="2" id="KW-0808">Transferase</keyword>
<sequence length="196" mass="21882">MGDHSAFFYGTLMAPEVLHRVCHGSHQPNSFYRSLLKIRPAILPHHRRHKVLHADYPAMIPCASPTASVRGTLVTGLTDGDMWRLDIFEGDEYSRRTVKVEVLDEKGKAAGEVEGVETYVWIAGRQELEDEEWDFEVFVREKMGRWIGVDEGFADVDDAVKAQQADPTGGRGVNGSIGKTLEQSREGKKEVLESAV</sequence>
<dbReference type="InterPro" id="IPR009288">
    <property type="entry name" value="AIG2-like_dom"/>
</dbReference>
<dbReference type="eggNOG" id="ENOG502S7T1">
    <property type="taxonomic scope" value="Eukaryota"/>
</dbReference>
<dbReference type="Pfam" id="PF06094">
    <property type="entry name" value="GGACT"/>
    <property type="match status" value="1"/>
</dbReference>
<dbReference type="RefSeq" id="XP_007778361.1">
    <property type="nucleotide sequence ID" value="XM_007780171.1"/>
</dbReference>
<comment type="similarity">
    <text evidence="1">Belongs to the gamma-glutamylcyclotransferase family.</text>
</comment>
<dbReference type="SUPFAM" id="SSF110857">
    <property type="entry name" value="Gamma-glutamyl cyclotransferase-like"/>
    <property type="match status" value="1"/>
</dbReference>
<dbReference type="EMBL" id="JH767561">
    <property type="protein sequence ID" value="EON63044.1"/>
    <property type="molecule type" value="Genomic_DNA"/>
</dbReference>
<dbReference type="PANTHER" id="PTHR31544">
    <property type="entry name" value="AIG2-LIKE PROTEIN D"/>
    <property type="match status" value="1"/>
</dbReference>
<feature type="region of interest" description="Disordered" evidence="4">
    <location>
        <begin position="163"/>
        <end position="196"/>
    </location>
</feature>
<evidence type="ECO:0000256" key="2">
    <source>
        <dbReference type="ARBA" id="ARBA00022679"/>
    </source>
</evidence>
<dbReference type="GeneID" id="19899582"/>
<dbReference type="PANTHER" id="PTHR31544:SF2">
    <property type="entry name" value="AIG2-LIKE PROTEIN D"/>
    <property type="match status" value="1"/>
</dbReference>
<dbReference type="Gene3D" id="3.10.490.10">
    <property type="entry name" value="Gamma-glutamyl cyclotransferase-like"/>
    <property type="match status" value="1"/>
</dbReference>
<evidence type="ECO:0000259" key="5">
    <source>
        <dbReference type="Pfam" id="PF06094"/>
    </source>
</evidence>
<dbReference type="GO" id="GO:0016740">
    <property type="term" value="F:transferase activity"/>
    <property type="evidence" value="ECO:0007669"/>
    <property type="project" value="UniProtKB-KW"/>
</dbReference>
<dbReference type="CDD" id="cd06661">
    <property type="entry name" value="GGCT_like"/>
    <property type="match status" value="1"/>
</dbReference>
<dbReference type="OMA" id="DPEPWQK"/>
<evidence type="ECO:0000313" key="7">
    <source>
        <dbReference type="Proteomes" id="UP000016924"/>
    </source>
</evidence>
<gene>
    <name evidence="6" type="ORF">W97_02271</name>
</gene>
<feature type="domain" description="Gamma-glutamylcyclotransferase AIG2-like" evidence="5">
    <location>
        <begin position="7"/>
        <end position="134"/>
    </location>
</feature>
<name>R7YMK1_CONA1</name>
<accession>R7YMK1</accession>
<dbReference type="OrthoDB" id="1044435at2759"/>
<evidence type="ECO:0000256" key="3">
    <source>
        <dbReference type="ARBA" id="ARBA00030602"/>
    </source>
</evidence>
<reference evidence="7" key="1">
    <citation type="submission" date="2012-06" db="EMBL/GenBank/DDBJ databases">
        <title>The genome sequence of Coniosporium apollinis CBS 100218.</title>
        <authorList>
            <consortium name="The Broad Institute Genome Sequencing Platform"/>
            <person name="Cuomo C."/>
            <person name="Gorbushina A."/>
            <person name="Noack S."/>
            <person name="Walker B."/>
            <person name="Young S.K."/>
            <person name="Zeng Q."/>
            <person name="Gargeya S."/>
            <person name="Fitzgerald M."/>
            <person name="Haas B."/>
            <person name="Abouelleil A."/>
            <person name="Alvarado L."/>
            <person name="Arachchi H.M."/>
            <person name="Berlin A.M."/>
            <person name="Chapman S.B."/>
            <person name="Goldberg J."/>
            <person name="Griggs A."/>
            <person name="Gujja S."/>
            <person name="Hansen M."/>
            <person name="Howarth C."/>
            <person name="Imamovic A."/>
            <person name="Larimer J."/>
            <person name="McCowan C."/>
            <person name="Montmayeur A."/>
            <person name="Murphy C."/>
            <person name="Neiman D."/>
            <person name="Pearson M."/>
            <person name="Priest M."/>
            <person name="Roberts A."/>
            <person name="Saif S."/>
            <person name="Shea T."/>
            <person name="Sisk P."/>
            <person name="Sykes S."/>
            <person name="Wortman J."/>
            <person name="Nusbaum C."/>
            <person name="Birren B."/>
        </authorList>
    </citation>
    <scope>NUCLEOTIDE SEQUENCE [LARGE SCALE GENOMIC DNA]</scope>
    <source>
        <strain evidence="7">CBS 100218</strain>
    </source>
</reference>
<organism evidence="6 7">
    <name type="scientific">Coniosporium apollinis (strain CBS 100218)</name>
    <name type="common">Rock-inhabiting black yeast</name>
    <dbReference type="NCBI Taxonomy" id="1168221"/>
    <lineage>
        <taxon>Eukaryota</taxon>
        <taxon>Fungi</taxon>
        <taxon>Dikarya</taxon>
        <taxon>Ascomycota</taxon>
        <taxon>Pezizomycotina</taxon>
        <taxon>Dothideomycetes</taxon>
        <taxon>Dothideomycetes incertae sedis</taxon>
        <taxon>Coniosporium</taxon>
    </lineage>
</organism>
<evidence type="ECO:0000256" key="4">
    <source>
        <dbReference type="SAM" id="MobiDB-lite"/>
    </source>
</evidence>
<dbReference type="InterPro" id="IPR036568">
    <property type="entry name" value="GGCT-like_sf"/>
</dbReference>
<dbReference type="InterPro" id="IPR045038">
    <property type="entry name" value="AIG2-like"/>
</dbReference>
<protein>
    <recommendedName>
        <fullName evidence="3">Putative gamma-glutamylcyclotransferase</fullName>
    </recommendedName>
</protein>
<keyword evidence="7" id="KW-1185">Reference proteome</keyword>
<evidence type="ECO:0000313" key="6">
    <source>
        <dbReference type="EMBL" id="EON63044.1"/>
    </source>
</evidence>
<dbReference type="HOGENOM" id="CLU_093936_1_2_1"/>
<proteinExistence type="inferred from homology"/>
<dbReference type="AlphaFoldDB" id="R7YMK1"/>